<accession>A0A915KNB8</accession>
<proteinExistence type="predicted"/>
<organism evidence="1 2">
    <name type="scientific">Romanomermis culicivorax</name>
    <name type="common">Nematode worm</name>
    <dbReference type="NCBI Taxonomy" id="13658"/>
    <lineage>
        <taxon>Eukaryota</taxon>
        <taxon>Metazoa</taxon>
        <taxon>Ecdysozoa</taxon>
        <taxon>Nematoda</taxon>
        <taxon>Enoplea</taxon>
        <taxon>Dorylaimia</taxon>
        <taxon>Mermithida</taxon>
        <taxon>Mermithoidea</taxon>
        <taxon>Mermithidae</taxon>
        <taxon>Romanomermis</taxon>
    </lineage>
</organism>
<sequence>MIRYGFCDTTLKRRYRLGRCCPRNNDHQSNISLKDDVDMIFSAQMLGYIQLLACHKDRVPMSFIMGVYETFLTPPSYQHIIK</sequence>
<name>A0A915KNB8_ROMCU</name>
<evidence type="ECO:0000313" key="1">
    <source>
        <dbReference type="Proteomes" id="UP000887565"/>
    </source>
</evidence>
<evidence type="ECO:0000313" key="2">
    <source>
        <dbReference type="WBParaSite" id="nRc.2.0.1.t39944-RA"/>
    </source>
</evidence>
<dbReference type="WBParaSite" id="nRc.2.0.1.t39944-RA">
    <property type="protein sequence ID" value="nRc.2.0.1.t39944-RA"/>
    <property type="gene ID" value="nRc.2.0.1.g39944"/>
</dbReference>
<reference evidence="2" key="1">
    <citation type="submission" date="2022-11" db="UniProtKB">
        <authorList>
            <consortium name="WormBaseParasite"/>
        </authorList>
    </citation>
    <scope>IDENTIFICATION</scope>
</reference>
<dbReference type="AlphaFoldDB" id="A0A915KNB8"/>
<dbReference type="Proteomes" id="UP000887565">
    <property type="component" value="Unplaced"/>
</dbReference>
<keyword evidence="1" id="KW-1185">Reference proteome</keyword>
<protein>
    <submittedName>
        <fullName evidence="2">Uncharacterized protein</fullName>
    </submittedName>
</protein>